<comment type="similarity">
    <text evidence="1">Belongs to the MaoP family.</text>
</comment>
<dbReference type="Pfam" id="PF04219">
    <property type="entry name" value="DUF413"/>
    <property type="match status" value="1"/>
</dbReference>
<organism evidence="4 5">
    <name type="scientific">Vibrio genomosp. F10</name>
    <dbReference type="NCBI Taxonomy" id="723171"/>
    <lineage>
        <taxon>Bacteria</taxon>
        <taxon>Pseudomonadati</taxon>
        <taxon>Pseudomonadota</taxon>
        <taxon>Gammaproteobacteria</taxon>
        <taxon>Vibrionales</taxon>
        <taxon>Vibrionaceae</taxon>
        <taxon>Vibrio</taxon>
    </lineage>
</organism>
<gene>
    <name evidence="4" type="ORF">A6E14_01805</name>
</gene>
<feature type="compositionally biased region" description="Polar residues" evidence="3">
    <location>
        <begin position="95"/>
        <end position="113"/>
    </location>
</feature>
<feature type="compositionally biased region" description="Acidic residues" evidence="3">
    <location>
        <begin position="127"/>
        <end position="137"/>
    </location>
</feature>
<comment type="caution">
    <text evidence="4">The sequence shown here is derived from an EMBL/GenBank/DDBJ whole genome shotgun (WGS) entry which is preliminary data.</text>
</comment>
<dbReference type="EMBL" id="MAJZ01000517">
    <property type="protein sequence ID" value="OCH75678.1"/>
    <property type="molecule type" value="Genomic_DNA"/>
</dbReference>
<feature type="region of interest" description="Disordered" evidence="3">
    <location>
        <begin position="92"/>
        <end position="158"/>
    </location>
</feature>
<evidence type="ECO:0000313" key="5">
    <source>
        <dbReference type="Proteomes" id="UP000093173"/>
    </source>
</evidence>
<dbReference type="InterPro" id="IPR007335">
    <property type="entry name" value="DUF413"/>
</dbReference>
<protein>
    <recommendedName>
        <fullName evidence="2">Macrodomain Ori protein</fullName>
    </recommendedName>
</protein>
<proteinExistence type="inferred from homology"/>
<evidence type="ECO:0000256" key="3">
    <source>
        <dbReference type="SAM" id="MobiDB-lite"/>
    </source>
</evidence>
<keyword evidence="5" id="KW-1185">Reference proteome</keyword>
<evidence type="ECO:0000256" key="1">
    <source>
        <dbReference type="ARBA" id="ARBA00093464"/>
    </source>
</evidence>
<evidence type="ECO:0000313" key="4">
    <source>
        <dbReference type="EMBL" id="OCH75678.1"/>
    </source>
</evidence>
<name>A0A1B9QZ18_9VIBR</name>
<sequence length="158" mass="18290">MSETEFRFGKKRYYDNKKFPRGFAKSGDFTLAEEELLILYGDTMKALELGEIDPENSEEKHFIKTLKSPQKAKSKLEKVWLKYTQIVTGKKRFHSLSSSTKPRTEPRNQTIRSSEMEHDETNYEADVSLDELSLEEAEFSHANVSHTSNNQAALNDRH</sequence>
<dbReference type="Proteomes" id="UP000093173">
    <property type="component" value="Unassembled WGS sequence"/>
</dbReference>
<dbReference type="NCBIfam" id="NF008252">
    <property type="entry name" value="PRK11027.1-2"/>
    <property type="match status" value="1"/>
</dbReference>
<evidence type="ECO:0000256" key="2">
    <source>
        <dbReference type="ARBA" id="ARBA00093628"/>
    </source>
</evidence>
<feature type="compositionally biased region" description="Polar residues" evidence="3">
    <location>
        <begin position="142"/>
        <end position="158"/>
    </location>
</feature>
<reference evidence="5" key="1">
    <citation type="submission" date="2016-06" db="EMBL/GenBank/DDBJ databases">
        <authorList>
            <person name="Hehemann J.-H."/>
            <person name="Arevalo P."/>
            <person name="Datta M.S."/>
            <person name="Polz M.F."/>
        </authorList>
    </citation>
    <scope>NUCLEOTIDE SEQUENCE [LARGE SCALE GENOMIC DNA]</scope>
    <source>
        <strain evidence="5">9CSC122</strain>
    </source>
</reference>
<accession>A0A1B9QZ18</accession>
<dbReference type="AlphaFoldDB" id="A0A1B9QZ18"/>